<evidence type="ECO:0000256" key="4">
    <source>
        <dbReference type="SAM" id="MobiDB-lite"/>
    </source>
</evidence>
<dbReference type="InterPro" id="IPR018389">
    <property type="entry name" value="DctP_fam"/>
</dbReference>
<evidence type="ECO:0000313" key="7">
    <source>
        <dbReference type="Proteomes" id="UP001460888"/>
    </source>
</evidence>
<comment type="caution">
    <text evidence="6">The sequence shown here is derived from an EMBL/GenBank/DDBJ whole genome shotgun (WGS) entry which is preliminary data.</text>
</comment>
<dbReference type="RefSeq" id="WP_353109560.1">
    <property type="nucleotide sequence ID" value="NZ_APND01000001.1"/>
</dbReference>
<keyword evidence="7" id="KW-1185">Reference proteome</keyword>
<evidence type="ECO:0000256" key="5">
    <source>
        <dbReference type="SAM" id="SignalP"/>
    </source>
</evidence>
<protein>
    <submittedName>
        <fullName evidence="6">TRAP dicarboxylate transporter, extracellular solute binding protein</fullName>
    </submittedName>
</protein>
<reference evidence="6 7" key="1">
    <citation type="submission" date="2013-03" db="EMBL/GenBank/DDBJ databases">
        <title>Salinisphaera dokdonensis CL-ES53 Genome Sequencing.</title>
        <authorList>
            <person name="Li C."/>
            <person name="Lai Q."/>
            <person name="Shao Z."/>
        </authorList>
    </citation>
    <scope>NUCLEOTIDE SEQUENCE [LARGE SCALE GENOMIC DNA]</scope>
    <source>
        <strain evidence="6 7">CL-ES53</strain>
    </source>
</reference>
<keyword evidence="3 5" id="KW-0732">Signal</keyword>
<feature type="compositionally biased region" description="Low complexity" evidence="4">
    <location>
        <begin position="355"/>
        <end position="369"/>
    </location>
</feature>
<organism evidence="6 7">
    <name type="scientific">Salinisphaera dokdonensis CL-ES53</name>
    <dbReference type="NCBI Taxonomy" id="1304272"/>
    <lineage>
        <taxon>Bacteria</taxon>
        <taxon>Pseudomonadati</taxon>
        <taxon>Pseudomonadota</taxon>
        <taxon>Gammaproteobacteria</taxon>
        <taxon>Salinisphaerales</taxon>
        <taxon>Salinisphaeraceae</taxon>
        <taxon>Salinisphaera</taxon>
    </lineage>
</organism>
<dbReference type="PANTHER" id="PTHR33376">
    <property type="match status" value="1"/>
</dbReference>
<dbReference type="Pfam" id="PF03480">
    <property type="entry name" value="DctP"/>
    <property type="match status" value="1"/>
</dbReference>
<feature type="signal peptide" evidence="5">
    <location>
        <begin position="1"/>
        <end position="21"/>
    </location>
</feature>
<feature type="region of interest" description="Disordered" evidence="4">
    <location>
        <begin position="350"/>
        <end position="400"/>
    </location>
</feature>
<dbReference type="SUPFAM" id="SSF53850">
    <property type="entry name" value="Periplasmic binding protein-like II"/>
    <property type="match status" value="1"/>
</dbReference>
<dbReference type="Gene3D" id="3.40.190.170">
    <property type="entry name" value="Bacterial extracellular solute-binding protein, family 7"/>
    <property type="match status" value="1"/>
</dbReference>
<evidence type="ECO:0000256" key="3">
    <source>
        <dbReference type="ARBA" id="ARBA00022729"/>
    </source>
</evidence>
<dbReference type="EMBL" id="APND01000001">
    <property type="protein sequence ID" value="MES1928469.1"/>
    <property type="molecule type" value="Genomic_DNA"/>
</dbReference>
<feature type="compositionally biased region" description="Acidic residues" evidence="4">
    <location>
        <begin position="370"/>
        <end position="394"/>
    </location>
</feature>
<sequence length="400" mass="43664">MRLIKAFSTYCAVGVTALALTACGQSSSDNEQSADSADASESAQTWQFGLEEIEGSVQHQYAVEFKEMIEEKSGGDVTVELLPYGKWGSSYSALYDAIQGGSIQIGFGSGALGGTVPESQLLSLNFVTPEDERQAAEVLNSDAFLKSDAWQTSFKERGLVPLAELTEGYQVWTANKEIHTPEDIKNLGIRVMDNSLLRSTYRAYGASPITIAYGELYSALQQGQADGNIQPVFAHEEMGFYEVQDYMIFAKQSQFVATLMGNLDWWEGLSDEQRTMVNDVTKTLVDRGYEIQKKFNDERLETIKEGDIQIIELSDDERKAFREMSMPVRDVFVDEVGERGKAALDTLLAETEKVSGGSSDDSSASSESDAGGDDASADDESGSDSAMEDEESMESAESAN</sequence>
<evidence type="ECO:0000313" key="6">
    <source>
        <dbReference type="EMBL" id="MES1928469.1"/>
    </source>
</evidence>
<evidence type="ECO:0000256" key="2">
    <source>
        <dbReference type="ARBA" id="ARBA00022448"/>
    </source>
</evidence>
<comment type="similarity">
    <text evidence="1">Belongs to the bacterial solute-binding protein 7 family.</text>
</comment>
<keyword evidence="2" id="KW-0813">Transport</keyword>
<feature type="chain" id="PRO_5045295543" evidence="5">
    <location>
        <begin position="22"/>
        <end position="400"/>
    </location>
</feature>
<dbReference type="PROSITE" id="PS51257">
    <property type="entry name" value="PROKAR_LIPOPROTEIN"/>
    <property type="match status" value="1"/>
</dbReference>
<gene>
    <name evidence="6" type="ORF">SADO_04400</name>
</gene>
<dbReference type="PANTHER" id="PTHR33376:SF7">
    <property type="entry name" value="C4-DICARBOXYLATE-BINDING PROTEIN DCTB"/>
    <property type="match status" value="1"/>
</dbReference>
<proteinExistence type="inferred from homology"/>
<accession>A0ABV2AXU5</accession>
<dbReference type="Proteomes" id="UP001460888">
    <property type="component" value="Unassembled WGS sequence"/>
</dbReference>
<dbReference type="NCBIfam" id="NF037995">
    <property type="entry name" value="TRAP_S1"/>
    <property type="match status" value="1"/>
</dbReference>
<name>A0ABV2AXU5_9GAMM</name>
<evidence type="ECO:0000256" key="1">
    <source>
        <dbReference type="ARBA" id="ARBA00009023"/>
    </source>
</evidence>
<dbReference type="InterPro" id="IPR038404">
    <property type="entry name" value="TRAP_DctP_sf"/>
</dbReference>